<dbReference type="Pfam" id="PF02894">
    <property type="entry name" value="GFO_IDH_MocA_C"/>
    <property type="match status" value="1"/>
</dbReference>
<dbReference type="InterPro" id="IPR036291">
    <property type="entry name" value="NAD(P)-bd_dom_sf"/>
</dbReference>
<evidence type="ECO:0000259" key="3">
    <source>
        <dbReference type="Pfam" id="PF02894"/>
    </source>
</evidence>
<gene>
    <name evidence="4" type="ORF">FOL01_0314</name>
</gene>
<dbReference type="InterPro" id="IPR004104">
    <property type="entry name" value="Gfo/Idh/MocA-like_OxRdtase_C"/>
</dbReference>
<comment type="similarity">
    <text evidence="1">Belongs to the Gfo/Idh/MocA family.</text>
</comment>
<dbReference type="PANTHER" id="PTHR43708:SF7">
    <property type="entry name" value="OXIDOREDUCTASE"/>
    <property type="match status" value="1"/>
</dbReference>
<dbReference type="AlphaFoldDB" id="A0A1L6R9I7"/>
<dbReference type="InterPro" id="IPR000683">
    <property type="entry name" value="Gfo/Idh/MocA-like_OxRdtase_N"/>
</dbReference>
<feature type="domain" description="Gfo/Idh/MocA-like oxidoreductase C-terminal" evidence="3">
    <location>
        <begin position="139"/>
        <end position="339"/>
    </location>
</feature>
<dbReference type="KEGG" id="wjo:FOL01_0314"/>
<protein>
    <submittedName>
        <fullName evidence="4">Aerobic energy metabolism</fullName>
    </submittedName>
</protein>
<keyword evidence="5" id="KW-1185">Reference proteome</keyword>
<dbReference type="SUPFAM" id="SSF51735">
    <property type="entry name" value="NAD(P)-binding Rossmann-fold domains"/>
    <property type="match status" value="1"/>
</dbReference>
<dbReference type="EMBL" id="CP014332">
    <property type="protein sequence ID" value="APS41173.1"/>
    <property type="molecule type" value="Genomic_DNA"/>
</dbReference>
<reference evidence="4 5" key="1">
    <citation type="submission" date="2016-02" db="EMBL/GenBank/DDBJ databases">
        <title>Complete Genome Sequence of Weissella jogaejeotgali FOL01.</title>
        <authorList>
            <person name="Lee J.-H."/>
            <person name="Ku H.-J."/>
        </authorList>
    </citation>
    <scope>NUCLEOTIDE SEQUENCE [LARGE SCALE GENOMIC DNA]</scope>
    <source>
        <strain evidence="4 5">FOL01</strain>
    </source>
</reference>
<dbReference type="InterPro" id="IPR051317">
    <property type="entry name" value="Gfo/Idh/MocA_oxidoreduct"/>
</dbReference>
<dbReference type="Pfam" id="PF01408">
    <property type="entry name" value="GFO_IDH_MocA"/>
    <property type="match status" value="1"/>
</dbReference>
<organism evidence="4 5">
    <name type="scientific">Weissella jogaejeotgali</name>
    <dbReference type="NCBI Taxonomy" id="1631871"/>
    <lineage>
        <taxon>Bacteria</taxon>
        <taxon>Bacillati</taxon>
        <taxon>Bacillota</taxon>
        <taxon>Bacilli</taxon>
        <taxon>Lactobacillales</taxon>
        <taxon>Lactobacillaceae</taxon>
        <taxon>Weissella</taxon>
    </lineage>
</organism>
<evidence type="ECO:0000256" key="1">
    <source>
        <dbReference type="ARBA" id="ARBA00010928"/>
    </source>
</evidence>
<name>A0A1L6R9I7_9LACO</name>
<evidence type="ECO:0000313" key="4">
    <source>
        <dbReference type="EMBL" id="APS41173.1"/>
    </source>
</evidence>
<dbReference type="STRING" id="1631871.FOL01_0314"/>
<feature type="domain" description="Gfo/Idh/MocA-like oxidoreductase N-terminal" evidence="2">
    <location>
        <begin position="2"/>
        <end position="122"/>
    </location>
</feature>
<evidence type="ECO:0000313" key="5">
    <source>
        <dbReference type="Proteomes" id="UP000185473"/>
    </source>
</evidence>
<dbReference type="PANTHER" id="PTHR43708">
    <property type="entry name" value="CONSERVED EXPRESSED OXIDOREDUCTASE (EUROFUNG)"/>
    <property type="match status" value="1"/>
</dbReference>
<dbReference type="Proteomes" id="UP000185473">
    <property type="component" value="Chromosome"/>
</dbReference>
<dbReference type="RefSeq" id="WP_075269014.1">
    <property type="nucleotide sequence ID" value="NZ_CP014332.1"/>
</dbReference>
<proteinExistence type="inferred from homology"/>
<evidence type="ECO:0000259" key="2">
    <source>
        <dbReference type="Pfam" id="PF01408"/>
    </source>
</evidence>
<dbReference type="Gene3D" id="3.30.360.10">
    <property type="entry name" value="Dihydrodipicolinate Reductase, domain 2"/>
    <property type="match status" value="1"/>
</dbReference>
<dbReference type="GO" id="GO:0000166">
    <property type="term" value="F:nucleotide binding"/>
    <property type="evidence" value="ECO:0007669"/>
    <property type="project" value="InterPro"/>
</dbReference>
<dbReference type="Gene3D" id="3.40.50.720">
    <property type="entry name" value="NAD(P)-binding Rossmann-like Domain"/>
    <property type="match status" value="1"/>
</dbReference>
<accession>A0A1L6R9I7</accession>
<dbReference type="OrthoDB" id="9815825at2"/>
<sequence length="351" mass="39724">MLNIAYVGFGKSTNRYHIPYVRQRPDKFHISRVVAPHIDKRPEERAALEKTGTIFSTDIQDIITHKTIDLVIVVTPAPTHFTVARQLLLAGKNILVDKPLVATAEEASKLVDLANQKGLFFMPFQNRRFDSDFLTLKHVLNAGYVGRPVELELHMDHYRPNDAKLTGSPMETTWFDHGAHLVDQIVSLFGAPQTVAYDLRSTRDLSATLSDQFEVNLFYQDAFKATVQSSETTVNHYPKWILHGTKGSYIKHNIDQQEYDLKTGIMPGDPGFGQDAPQDYGKVTYYNQNNDRLEKFIPSIQGDYGSVYDTIFETLVNEQPKLVSDDQLLTTMRILEAGVTGTNPHIVNFDH</sequence>